<name>A0A2K6G6H4_PROCO</name>
<dbReference type="Ensembl" id="ENSPCOT00000032507.1">
    <property type="protein sequence ID" value="ENSPCOP00000021839.1"/>
    <property type="gene ID" value="ENSPCOG00000022967.1"/>
</dbReference>
<keyword evidence="1" id="KW-1133">Transmembrane helix</keyword>
<evidence type="ECO:0000313" key="3">
    <source>
        <dbReference type="Proteomes" id="UP000233160"/>
    </source>
</evidence>
<dbReference type="GeneTree" id="ENSGT00950000183197"/>
<feature type="transmembrane region" description="Helical" evidence="1">
    <location>
        <begin position="6"/>
        <end position="27"/>
    </location>
</feature>
<evidence type="ECO:0000313" key="2">
    <source>
        <dbReference type="Ensembl" id="ENSPCOP00000021839.1"/>
    </source>
</evidence>
<keyword evidence="1" id="KW-0812">Transmembrane</keyword>
<reference evidence="2" key="2">
    <citation type="submission" date="2025-09" db="UniProtKB">
        <authorList>
            <consortium name="Ensembl"/>
        </authorList>
    </citation>
    <scope>IDENTIFICATION</scope>
</reference>
<proteinExistence type="predicted"/>
<sequence>MASGWFYLSCLVLGSLGSMCILFTAYWMQFWCGGFAWDGSTHTFNWHPVLTVAGMVVFYGAGDRTPACPARLSLPTALGCWCAQSQGS</sequence>
<keyword evidence="3" id="KW-1185">Reference proteome</keyword>
<organism evidence="2 3">
    <name type="scientific">Propithecus coquereli</name>
    <name type="common">Coquerel's sifaka</name>
    <name type="synonym">Propithecus verreauxi coquereli</name>
    <dbReference type="NCBI Taxonomy" id="379532"/>
    <lineage>
        <taxon>Eukaryota</taxon>
        <taxon>Metazoa</taxon>
        <taxon>Chordata</taxon>
        <taxon>Craniata</taxon>
        <taxon>Vertebrata</taxon>
        <taxon>Euteleostomi</taxon>
        <taxon>Mammalia</taxon>
        <taxon>Eutheria</taxon>
        <taxon>Euarchontoglires</taxon>
        <taxon>Primates</taxon>
        <taxon>Strepsirrhini</taxon>
        <taxon>Lemuriformes</taxon>
        <taxon>Indriidae</taxon>
        <taxon>Propithecus</taxon>
    </lineage>
</organism>
<protein>
    <submittedName>
        <fullName evidence="2">Cytochrome b561 family member A3</fullName>
    </submittedName>
</protein>
<accession>A0A2K6G6H4</accession>
<dbReference type="AlphaFoldDB" id="A0A2K6G6H4"/>
<gene>
    <name evidence="2" type="primary">CYB561A3</name>
</gene>
<evidence type="ECO:0000256" key="1">
    <source>
        <dbReference type="SAM" id="Phobius"/>
    </source>
</evidence>
<dbReference type="Proteomes" id="UP000233160">
    <property type="component" value="Unassembled WGS sequence"/>
</dbReference>
<dbReference type="Gene3D" id="1.20.120.1770">
    <property type="match status" value="1"/>
</dbReference>
<keyword evidence="1" id="KW-0472">Membrane</keyword>
<reference evidence="2" key="1">
    <citation type="submission" date="2025-08" db="UniProtKB">
        <authorList>
            <consortium name="Ensembl"/>
        </authorList>
    </citation>
    <scope>IDENTIFICATION</scope>
</reference>